<organism evidence="2 3">
    <name type="scientific">Clonostachys rhizophaga</name>
    <dbReference type="NCBI Taxonomy" id="160324"/>
    <lineage>
        <taxon>Eukaryota</taxon>
        <taxon>Fungi</taxon>
        <taxon>Dikarya</taxon>
        <taxon>Ascomycota</taxon>
        <taxon>Pezizomycotina</taxon>
        <taxon>Sordariomycetes</taxon>
        <taxon>Hypocreomycetidae</taxon>
        <taxon>Hypocreales</taxon>
        <taxon>Bionectriaceae</taxon>
        <taxon>Clonostachys</taxon>
    </lineage>
</organism>
<keyword evidence="1" id="KW-0812">Transmembrane</keyword>
<accession>A0A9N9VWZ8</accession>
<evidence type="ECO:0000313" key="2">
    <source>
        <dbReference type="EMBL" id="CAH0033664.1"/>
    </source>
</evidence>
<keyword evidence="3" id="KW-1185">Reference proteome</keyword>
<evidence type="ECO:0000313" key="3">
    <source>
        <dbReference type="Proteomes" id="UP000696573"/>
    </source>
</evidence>
<sequence length="99" mass="10929">MMPEDPNQPNPKNSSKLHATECICQDMKVNTMHVLVLMVMVMSMIVTTVGVASMVMSVIVGMVMPMPMSMGMIVAMMVVMAKSHHTHHIYSQTKAAHDK</sequence>
<evidence type="ECO:0000256" key="1">
    <source>
        <dbReference type="SAM" id="Phobius"/>
    </source>
</evidence>
<keyword evidence="1" id="KW-0472">Membrane</keyword>
<gene>
    <name evidence="2" type="ORF">CRHIZ90672A_00008805</name>
</gene>
<feature type="transmembrane region" description="Helical" evidence="1">
    <location>
        <begin position="34"/>
        <end position="56"/>
    </location>
</feature>
<feature type="transmembrane region" description="Helical" evidence="1">
    <location>
        <begin position="62"/>
        <end position="81"/>
    </location>
</feature>
<dbReference type="EMBL" id="CABFNQ020000747">
    <property type="protein sequence ID" value="CAH0033664.1"/>
    <property type="molecule type" value="Genomic_DNA"/>
</dbReference>
<dbReference type="Proteomes" id="UP000696573">
    <property type="component" value="Unassembled WGS sequence"/>
</dbReference>
<comment type="caution">
    <text evidence="2">The sequence shown here is derived from an EMBL/GenBank/DDBJ whole genome shotgun (WGS) entry which is preliminary data.</text>
</comment>
<reference evidence="2" key="1">
    <citation type="submission" date="2021-10" db="EMBL/GenBank/DDBJ databases">
        <authorList>
            <person name="Piombo E."/>
        </authorList>
    </citation>
    <scope>NUCLEOTIDE SEQUENCE</scope>
</reference>
<proteinExistence type="predicted"/>
<protein>
    <submittedName>
        <fullName evidence="2">Uncharacterized protein</fullName>
    </submittedName>
</protein>
<name>A0A9N9VWZ8_9HYPO</name>
<dbReference type="AlphaFoldDB" id="A0A9N9VWZ8"/>
<keyword evidence="1" id="KW-1133">Transmembrane helix</keyword>